<keyword evidence="2" id="KW-0677">Repeat</keyword>
<feature type="domain" description="RRM" evidence="5">
    <location>
        <begin position="229"/>
        <end position="306"/>
    </location>
</feature>
<keyword evidence="3 4" id="KW-0694">RNA-binding</keyword>
<dbReference type="AlphaFoldDB" id="A0A2T9YP32"/>
<dbReference type="CDD" id="cd12285">
    <property type="entry name" value="RRM3_RBM39_like"/>
    <property type="match status" value="1"/>
</dbReference>
<evidence type="ECO:0000313" key="7">
    <source>
        <dbReference type="Proteomes" id="UP000245383"/>
    </source>
</evidence>
<accession>A0A2T9YP32</accession>
<dbReference type="PROSITE" id="PS50102">
    <property type="entry name" value="RRM"/>
    <property type="match status" value="2"/>
</dbReference>
<dbReference type="Pfam" id="PF15519">
    <property type="entry name" value="RBM39linker"/>
    <property type="match status" value="1"/>
</dbReference>
<evidence type="ECO:0000256" key="2">
    <source>
        <dbReference type="ARBA" id="ARBA00022737"/>
    </source>
</evidence>
<dbReference type="CDD" id="cd00590">
    <property type="entry name" value="RRM_SF"/>
    <property type="match status" value="1"/>
</dbReference>
<keyword evidence="1" id="KW-0597">Phosphoprotein</keyword>
<sequence length="482" mass="54309">MSDEFNIEELLDAPYKDPNFLKKQDAFKSSKIFNSGLELSENLGNASTHKLENGTESSIELGAKSLIVDSNQSLDIASSNFTGEACSTLENFGDYSDNQQVLESKAYPFGANDSRKVNIDHDGKIDKNNLDYKEDKKTNTIDKSPQLTDLERDQRTVFVMQLARNLRTRELFDFFSSCGKVRKYAIKAVEMSGKKLLGIPILVQFSEAEKNRQVNIKIGLTAQVEPKSRCLCISGIPTTLEENDLRMLFEPFGAIELCSISTLPTGNPSDKAYIQYYDPSHADLAADKMDGFELLGCRFRVFTTSNREQTPNMTAFLPHKQAQSSRMPQIDSQNDTIERIDTYAGSQMNRLESLRLAGFNVPNSVDMDKKVIKISEPPVTQLEMKTECLLLTNMFNPEIETEPNWSTELEEEIHDEVCKFGEVTHIKLNPNSKGDVYLRFKDAASAGNAHNELNGRWFGGFQIHAKFMDPAEYSKVVYQINV</sequence>
<gene>
    <name evidence="6" type="ORF">BB561_002795</name>
</gene>
<dbReference type="GO" id="GO:0003723">
    <property type="term" value="F:RNA binding"/>
    <property type="evidence" value="ECO:0007669"/>
    <property type="project" value="UniProtKB-UniRule"/>
</dbReference>
<dbReference type="EMBL" id="MBFR01000101">
    <property type="protein sequence ID" value="PVU94108.1"/>
    <property type="molecule type" value="Genomic_DNA"/>
</dbReference>
<dbReference type="InterPro" id="IPR029123">
    <property type="entry name" value="RBM39_linker"/>
</dbReference>
<dbReference type="InterPro" id="IPR000504">
    <property type="entry name" value="RRM_dom"/>
</dbReference>
<organism evidence="6 7">
    <name type="scientific">Smittium simulii</name>
    <dbReference type="NCBI Taxonomy" id="133385"/>
    <lineage>
        <taxon>Eukaryota</taxon>
        <taxon>Fungi</taxon>
        <taxon>Fungi incertae sedis</taxon>
        <taxon>Zoopagomycota</taxon>
        <taxon>Kickxellomycotina</taxon>
        <taxon>Harpellomycetes</taxon>
        <taxon>Harpellales</taxon>
        <taxon>Legeriomycetaceae</taxon>
        <taxon>Smittium</taxon>
    </lineage>
</organism>
<feature type="domain" description="RRM" evidence="5">
    <location>
        <begin position="392"/>
        <end position="470"/>
    </location>
</feature>
<evidence type="ECO:0000313" key="6">
    <source>
        <dbReference type="EMBL" id="PVU94108.1"/>
    </source>
</evidence>
<protein>
    <recommendedName>
        <fullName evidence="5">RRM domain-containing protein</fullName>
    </recommendedName>
</protein>
<dbReference type="PANTHER" id="PTHR48036">
    <property type="entry name" value="SPLICING FACTOR (PAD-1), PUTATIVE (AFU_ORTHOLOGUE AFUA_1G15810)-RELATED"/>
    <property type="match status" value="1"/>
</dbReference>
<comment type="caution">
    <text evidence="6">The sequence shown here is derived from an EMBL/GenBank/DDBJ whole genome shotgun (WGS) entry which is preliminary data.</text>
</comment>
<dbReference type="InterPro" id="IPR035979">
    <property type="entry name" value="RBD_domain_sf"/>
</dbReference>
<dbReference type="SMART" id="SM00360">
    <property type="entry name" value="RRM"/>
    <property type="match status" value="3"/>
</dbReference>
<evidence type="ECO:0000256" key="1">
    <source>
        <dbReference type="ARBA" id="ARBA00022553"/>
    </source>
</evidence>
<dbReference type="InterPro" id="IPR006509">
    <property type="entry name" value="RBM39_SF"/>
</dbReference>
<evidence type="ECO:0000256" key="4">
    <source>
        <dbReference type="PROSITE-ProRule" id="PRU00176"/>
    </source>
</evidence>
<dbReference type="Gene3D" id="3.30.70.330">
    <property type="match status" value="3"/>
</dbReference>
<evidence type="ECO:0000259" key="5">
    <source>
        <dbReference type="PROSITE" id="PS50102"/>
    </source>
</evidence>
<dbReference type="GO" id="GO:0006397">
    <property type="term" value="P:mRNA processing"/>
    <property type="evidence" value="ECO:0007669"/>
    <property type="project" value="InterPro"/>
</dbReference>
<dbReference type="InterPro" id="IPR012677">
    <property type="entry name" value="Nucleotide-bd_a/b_plait_sf"/>
</dbReference>
<dbReference type="OrthoDB" id="5411533at2759"/>
<reference evidence="6 7" key="1">
    <citation type="journal article" date="2018" name="MBio">
        <title>Comparative Genomics Reveals the Core Gene Toolbox for the Fungus-Insect Symbiosis.</title>
        <authorList>
            <person name="Wang Y."/>
            <person name="Stata M."/>
            <person name="Wang W."/>
            <person name="Stajich J.E."/>
            <person name="White M.M."/>
            <person name="Moncalvo J.M."/>
        </authorList>
    </citation>
    <scope>NUCLEOTIDE SEQUENCE [LARGE SCALE GENOMIC DNA]</scope>
    <source>
        <strain evidence="6 7">SWE-8-4</strain>
    </source>
</reference>
<dbReference type="Proteomes" id="UP000245383">
    <property type="component" value="Unassembled WGS sequence"/>
</dbReference>
<name>A0A2T9YP32_9FUNG</name>
<dbReference type="SUPFAM" id="SSF54928">
    <property type="entry name" value="RNA-binding domain, RBD"/>
    <property type="match status" value="3"/>
</dbReference>
<dbReference type="Pfam" id="PF00076">
    <property type="entry name" value="RRM_1"/>
    <property type="match status" value="2"/>
</dbReference>
<proteinExistence type="predicted"/>
<keyword evidence="7" id="KW-1185">Reference proteome</keyword>
<dbReference type="STRING" id="133385.A0A2T9YP32"/>
<evidence type="ECO:0000256" key="3">
    <source>
        <dbReference type="ARBA" id="ARBA00022884"/>
    </source>
</evidence>
<dbReference type="GO" id="GO:0005634">
    <property type="term" value="C:nucleus"/>
    <property type="evidence" value="ECO:0007669"/>
    <property type="project" value="InterPro"/>
</dbReference>